<feature type="compositionally biased region" description="Basic and acidic residues" evidence="1">
    <location>
        <begin position="141"/>
        <end position="151"/>
    </location>
</feature>
<feature type="region of interest" description="Disordered" evidence="1">
    <location>
        <begin position="125"/>
        <end position="151"/>
    </location>
</feature>
<protein>
    <submittedName>
        <fullName evidence="2">Uncharacterized protein</fullName>
    </submittedName>
</protein>
<accession>F0XT01</accession>
<dbReference type="STRING" id="655863.F0XT01"/>
<proteinExistence type="predicted"/>
<name>F0XT01_GROCL</name>
<feature type="compositionally biased region" description="Basic and acidic residues" evidence="1">
    <location>
        <begin position="206"/>
        <end position="215"/>
    </location>
</feature>
<feature type="region of interest" description="Disordered" evidence="1">
    <location>
        <begin position="255"/>
        <end position="344"/>
    </location>
</feature>
<feature type="region of interest" description="Disordered" evidence="1">
    <location>
        <begin position="206"/>
        <end position="241"/>
    </location>
</feature>
<evidence type="ECO:0000313" key="2">
    <source>
        <dbReference type="EMBL" id="EFW99339.1"/>
    </source>
</evidence>
<feature type="compositionally biased region" description="Low complexity" evidence="1">
    <location>
        <begin position="281"/>
        <end position="290"/>
    </location>
</feature>
<reference evidence="2 3" key="1">
    <citation type="journal article" date="2011" name="Proc. Natl. Acad. Sci. U.S.A.">
        <title>Genome and transcriptome analyses of the mountain pine beetle-fungal symbiont Grosmannia clavigera, a lodgepole pine pathogen.</title>
        <authorList>
            <person name="DiGuistini S."/>
            <person name="Wang Y."/>
            <person name="Liao N.Y."/>
            <person name="Taylor G."/>
            <person name="Tanguay P."/>
            <person name="Feau N."/>
            <person name="Henrissat B."/>
            <person name="Chan S.K."/>
            <person name="Hesse-Orce U."/>
            <person name="Alamouti S.M."/>
            <person name="Tsui C.K.M."/>
            <person name="Docking R.T."/>
            <person name="Levasseur A."/>
            <person name="Haridas S."/>
            <person name="Robertson G."/>
            <person name="Birol I."/>
            <person name="Holt R.A."/>
            <person name="Marra M.A."/>
            <person name="Hamelin R.C."/>
            <person name="Hirst M."/>
            <person name="Jones S.J.M."/>
            <person name="Bohlmann J."/>
            <person name="Breuil C."/>
        </authorList>
    </citation>
    <scope>NUCLEOTIDE SEQUENCE [LARGE SCALE GENOMIC DNA]</scope>
    <source>
        <strain evidence="3">kw1407 / UAMH 11150</strain>
    </source>
</reference>
<feature type="region of interest" description="Disordered" evidence="1">
    <location>
        <begin position="1"/>
        <end position="79"/>
    </location>
</feature>
<feature type="compositionally biased region" description="Acidic residues" evidence="1">
    <location>
        <begin position="216"/>
        <end position="228"/>
    </location>
</feature>
<dbReference type="OrthoDB" id="5374569at2759"/>
<dbReference type="InParanoid" id="F0XT01"/>
<feature type="compositionally biased region" description="Basic and acidic residues" evidence="1">
    <location>
        <begin position="31"/>
        <end position="51"/>
    </location>
</feature>
<evidence type="ECO:0000256" key="1">
    <source>
        <dbReference type="SAM" id="MobiDB-lite"/>
    </source>
</evidence>
<dbReference type="AlphaFoldDB" id="F0XT01"/>
<dbReference type="Proteomes" id="UP000007796">
    <property type="component" value="Unassembled WGS sequence"/>
</dbReference>
<feature type="compositionally biased region" description="Low complexity" evidence="1">
    <location>
        <begin position="16"/>
        <end position="26"/>
    </location>
</feature>
<evidence type="ECO:0000313" key="3">
    <source>
        <dbReference type="Proteomes" id="UP000007796"/>
    </source>
</evidence>
<organism evidence="3">
    <name type="scientific">Grosmannia clavigera (strain kw1407 / UAMH 11150)</name>
    <name type="common">Blue stain fungus</name>
    <name type="synonym">Graphiocladiella clavigera</name>
    <dbReference type="NCBI Taxonomy" id="655863"/>
    <lineage>
        <taxon>Eukaryota</taxon>
        <taxon>Fungi</taxon>
        <taxon>Dikarya</taxon>
        <taxon>Ascomycota</taxon>
        <taxon>Pezizomycotina</taxon>
        <taxon>Sordariomycetes</taxon>
        <taxon>Sordariomycetidae</taxon>
        <taxon>Ophiostomatales</taxon>
        <taxon>Ophiostomataceae</taxon>
        <taxon>Leptographium</taxon>
    </lineage>
</organism>
<dbReference type="RefSeq" id="XP_014168822.1">
    <property type="nucleotide sequence ID" value="XM_014313347.1"/>
</dbReference>
<gene>
    <name evidence="2" type="ORF">CMQ_5760</name>
</gene>
<dbReference type="EMBL" id="GL629997">
    <property type="protein sequence ID" value="EFW99339.1"/>
    <property type="molecule type" value="Genomic_DNA"/>
</dbReference>
<dbReference type="eggNOG" id="ENOG502SCKR">
    <property type="taxonomic scope" value="Eukaryota"/>
</dbReference>
<sequence length="344" mass="38392">MVRKLPWDRRQERSRNSVPRHSSSSRPAPMAHDDDSPQARVREPSVSRDSRASAVARKFRSPSTSPPPAPPSETFMIAGMDHDDQYRMVEDELLSVAHEFTAHLHAAEYHRLKTTAKSLGAEAIRNISRPVTDGPTPSVRRQQEADRRAEKLQRGLQWAFGSGGGEDEDADVHEDAPWKGTALQNIMEGTGRKVALVPLLAASSRRPVEAKRLDVETEDDEDDEDDLDGPSILKESALRRGQVAAVDTMDRLAFSFDSATSTTANESRPDAGRDNRDTDSSDASDSLDMSGLLQKIRQRRQREKAQRQQQNQQRWRPGQERNTDMASAAVKKETEDVDLFSCKG</sequence>
<feature type="compositionally biased region" description="Low complexity" evidence="1">
    <location>
        <begin position="307"/>
        <end position="316"/>
    </location>
</feature>
<keyword evidence="3" id="KW-1185">Reference proteome</keyword>
<dbReference type="HOGENOM" id="CLU_683646_0_0_1"/>
<feature type="compositionally biased region" description="Polar residues" evidence="1">
    <location>
        <begin position="257"/>
        <end position="266"/>
    </location>
</feature>
<feature type="compositionally biased region" description="Basic and acidic residues" evidence="1">
    <location>
        <begin position="1"/>
        <end position="15"/>
    </location>
</feature>
<dbReference type="GeneID" id="25979118"/>
<feature type="compositionally biased region" description="Basic and acidic residues" evidence="1">
    <location>
        <begin position="267"/>
        <end position="279"/>
    </location>
</feature>